<accession>A0ABP4B210</accession>
<dbReference type="EMBL" id="BAAAHP010000117">
    <property type="protein sequence ID" value="GAA0944887.1"/>
    <property type="molecule type" value="Genomic_DNA"/>
</dbReference>
<gene>
    <name evidence="3" type="ORF">GCM10009559_42660</name>
</gene>
<dbReference type="Gene3D" id="3.90.180.10">
    <property type="entry name" value="Medium-chain alcohol dehydrogenases, catalytic domain"/>
    <property type="match status" value="1"/>
</dbReference>
<evidence type="ECO:0000313" key="4">
    <source>
        <dbReference type="Proteomes" id="UP001499967"/>
    </source>
</evidence>
<organism evidence="3 4">
    <name type="scientific">Pseudonocardia zijingensis</name>
    <dbReference type="NCBI Taxonomy" id="153376"/>
    <lineage>
        <taxon>Bacteria</taxon>
        <taxon>Bacillati</taxon>
        <taxon>Actinomycetota</taxon>
        <taxon>Actinomycetes</taxon>
        <taxon>Pseudonocardiales</taxon>
        <taxon>Pseudonocardiaceae</taxon>
        <taxon>Pseudonocardia</taxon>
    </lineage>
</organism>
<feature type="domain" description="Enoyl reductase (ER)" evidence="2">
    <location>
        <begin position="10"/>
        <end position="300"/>
    </location>
</feature>
<keyword evidence="4" id="KW-1185">Reference proteome</keyword>
<dbReference type="RefSeq" id="WP_343943255.1">
    <property type="nucleotide sequence ID" value="NZ_BAAAHP010000117.1"/>
</dbReference>
<dbReference type="PANTHER" id="PTHR44154">
    <property type="entry name" value="QUINONE OXIDOREDUCTASE"/>
    <property type="match status" value="1"/>
</dbReference>
<comment type="caution">
    <text evidence="3">The sequence shown here is derived from an EMBL/GenBank/DDBJ whole genome shotgun (WGS) entry which is preliminary data.</text>
</comment>
<dbReference type="InterPro" id="IPR020843">
    <property type="entry name" value="ER"/>
</dbReference>
<protein>
    <submittedName>
        <fullName evidence="3">NADP-dependent oxidoreductase</fullName>
    </submittedName>
</protein>
<dbReference type="SMART" id="SM00829">
    <property type="entry name" value="PKS_ER"/>
    <property type="match status" value="1"/>
</dbReference>
<dbReference type="Proteomes" id="UP001499967">
    <property type="component" value="Unassembled WGS sequence"/>
</dbReference>
<evidence type="ECO:0000259" key="2">
    <source>
        <dbReference type="SMART" id="SM00829"/>
    </source>
</evidence>
<dbReference type="SUPFAM" id="SSF50129">
    <property type="entry name" value="GroES-like"/>
    <property type="match status" value="1"/>
</dbReference>
<dbReference type="Pfam" id="PF13602">
    <property type="entry name" value="ADH_zinc_N_2"/>
    <property type="match status" value="1"/>
</dbReference>
<evidence type="ECO:0000313" key="3">
    <source>
        <dbReference type="EMBL" id="GAA0944887.1"/>
    </source>
</evidence>
<dbReference type="Gene3D" id="3.40.50.720">
    <property type="entry name" value="NAD(P)-binding Rossmann-like Domain"/>
    <property type="match status" value="1"/>
</dbReference>
<sequence>MRAAALTSFGPPDVLRTMEVPEPQAGPGQVRVRVRAAGVQPFDCRVRAGGFPPGRTFDMPVIPGNEFAGVVDQLGDGVDGVTTGTAVVGFSTLGSYAEHVVVGADQIAPKPDGMPWEVAGAFSGSAQGAHMAVEQMGIRPGDTVLVNGAAGALGTMAVQLARLRGAGTVIGTARPENHDHLRSLDVVPVTYGPGLADRIRAVAPGGVDAALGWEADGLRATLEVTADPDRVVSMVFSDEVAQLGIREWAGVRSTARLTEMLAFHEAGELQVHVRQAYPLDRAADAHRDVGSGHGRGKVVLVVAS</sequence>
<dbReference type="CDD" id="cd05289">
    <property type="entry name" value="MDR_like_2"/>
    <property type="match status" value="1"/>
</dbReference>
<dbReference type="InterPro" id="IPR011032">
    <property type="entry name" value="GroES-like_sf"/>
</dbReference>
<dbReference type="InterPro" id="IPR013154">
    <property type="entry name" value="ADH-like_N"/>
</dbReference>
<keyword evidence="1" id="KW-0521">NADP</keyword>
<dbReference type="PANTHER" id="PTHR44154:SF1">
    <property type="entry name" value="QUINONE OXIDOREDUCTASE"/>
    <property type="match status" value="1"/>
</dbReference>
<reference evidence="4" key="1">
    <citation type="journal article" date="2019" name="Int. J. Syst. Evol. Microbiol.">
        <title>The Global Catalogue of Microorganisms (GCM) 10K type strain sequencing project: providing services to taxonomists for standard genome sequencing and annotation.</title>
        <authorList>
            <consortium name="The Broad Institute Genomics Platform"/>
            <consortium name="The Broad Institute Genome Sequencing Center for Infectious Disease"/>
            <person name="Wu L."/>
            <person name="Ma J."/>
        </authorList>
    </citation>
    <scope>NUCLEOTIDE SEQUENCE [LARGE SCALE GENOMIC DNA]</scope>
    <source>
        <strain evidence="4">JCM 11117</strain>
    </source>
</reference>
<dbReference type="InterPro" id="IPR051603">
    <property type="entry name" value="Zinc-ADH_QOR/CCCR"/>
</dbReference>
<dbReference type="SUPFAM" id="SSF51735">
    <property type="entry name" value="NAD(P)-binding Rossmann-fold domains"/>
    <property type="match status" value="1"/>
</dbReference>
<name>A0ABP4B210_9PSEU</name>
<dbReference type="Pfam" id="PF08240">
    <property type="entry name" value="ADH_N"/>
    <property type="match status" value="1"/>
</dbReference>
<dbReference type="InterPro" id="IPR036291">
    <property type="entry name" value="NAD(P)-bd_dom_sf"/>
</dbReference>
<proteinExistence type="predicted"/>
<evidence type="ECO:0000256" key="1">
    <source>
        <dbReference type="ARBA" id="ARBA00022857"/>
    </source>
</evidence>